<dbReference type="RefSeq" id="WP_303911366.1">
    <property type="nucleotide sequence ID" value="NZ_DYXM01000099.1"/>
</dbReference>
<dbReference type="PANTHER" id="PTHR33428:SF14">
    <property type="entry name" value="CARBOXYLESTERASE TYPE B DOMAIN-CONTAINING PROTEIN"/>
    <property type="match status" value="1"/>
</dbReference>
<organism evidence="2 3">
    <name type="scientific">Dietzia timorensis</name>
    <dbReference type="NCBI Taxonomy" id="499555"/>
    <lineage>
        <taxon>Bacteria</taxon>
        <taxon>Bacillati</taxon>
        <taxon>Actinomycetota</taxon>
        <taxon>Actinomycetes</taxon>
        <taxon>Mycobacteriales</taxon>
        <taxon>Dietziaceae</taxon>
        <taxon>Dietzia</taxon>
    </lineage>
</organism>
<evidence type="ECO:0000259" key="1">
    <source>
        <dbReference type="Pfam" id="PF12740"/>
    </source>
</evidence>
<sequence>MAKKAKKLMGPLGRRGRYDIDFGDLGFAGVPGKVYVPRLDARRAPLLAYAHDWTKSSKHYQDTLKHLASWGFIVVATDSGSGFFAKQSSYVDALSDSIEAVFNADLGSGKLRPDTGRIGVMGHGLGAGAATVLASYRTDISAVVAAFPKPVAAGAVGRASLVSAPGLIISAENSEDASEAMWLGQTWNGECVHRRVKAEEGGLVESNPLLRGVGLASGDHKTQTLVRRLATGFLLSELAGDSEYAVFSDPEAEVPGTTLVDGKLLQKEEEDALAKEAKEVPMWQTMARAALKR</sequence>
<comment type="caution">
    <text evidence="2">The sequence shown here is derived from an EMBL/GenBank/DDBJ whole genome shotgun (WGS) entry which is preliminary data.</text>
</comment>
<proteinExistence type="predicted"/>
<dbReference type="GO" id="GO:0016787">
    <property type="term" value="F:hydrolase activity"/>
    <property type="evidence" value="ECO:0007669"/>
    <property type="project" value="UniProtKB-KW"/>
</dbReference>
<dbReference type="SUPFAM" id="SSF53474">
    <property type="entry name" value="alpha/beta-Hydrolases"/>
    <property type="match status" value="1"/>
</dbReference>
<accession>A0A921JXZ5</accession>
<dbReference type="Gene3D" id="3.40.50.1820">
    <property type="entry name" value="alpha/beta hydrolase"/>
    <property type="match status" value="1"/>
</dbReference>
<feature type="domain" description="PET hydrolase/cutinase-like" evidence="1">
    <location>
        <begin position="32"/>
        <end position="177"/>
    </location>
</feature>
<evidence type="ECO:0000313" key="2">
    <source>
        <dbReference type="EMBL" id="HJE90378.1"/>
    </source>
</evidence>
<protein>
    <submittedName>
        <fullName evidence="2">Dienelactone hydrolase family protein</fullName>
    </submittedName>
</protein>
<reference evidence="2" key="2">
    <citation type="submission" date="2021-09" db="EMBL/GenBank/DDBJ databases">
        <authorList>
            <person name="Gilroy R."/>
        </authorList>
    </citation>
    <scope>NUCLEOTIDE SEQUENCE</scope>
    <source>
        <strain evidence="2">ChiGjej1B1-18357</strain>
    </source>
</reference>
<dbReference type="PANTHER" id="PTHR33428">
    <property type="entry name" value="CHLOROPHYLLASE-2, CHLOROPLASTIC"/>
    <property type="match status" value="1"/>
</dbReference>
<keyword evidence="2" id="KW-0378">Hydrolase</keyword>
<reference evidence="2" key="1">
    <citation type="journal article" date="2021" name="PeerJ">
        <title>Extensive microbial diversity within the chicken gut microbiome revealed by metagenomics and culture.</title>
        <authorList>
            <person name="Gilroy R."/>
            <person name="Ravi A."/>
            <person name="Getino M."/>
            <person name="Pursley I."/>
            <person name="Horton D.L."/>
            <person name="Alikhan N.F."/>
            <person name="Baker D."/>
            <person name="Gharbi K."/>
            <person name="Hall N."/>
            <person name="Watson M."/>
            <person name="Adriaenssens E.M."/>
            <person name="Foster-Nyarko E."/>
            <person name="Jarju S."/>
            <person name="Secka A."/>
            <person name="Antonio M."/>
            <person name="Oren A."/>
            <person name="Chaudhuri R.R."/>
            <person name="La Ragione R."/>
            <person name="Hildebrand F."/>
            <person name="Pallen M.J."/>
        </authorList>
    </citation>
    <scope>NUCLEOTIDE SEQUENCE</scope>
    <source>
        <strain evidence="2">ChiGjej1B1-18357</strain>
    </source>
</reference>
<dbReference type="Pfam" id="PF12740">
    <property type="entry name" value="PETase"/>
    <property type="match status" value="1"/>
</dbReference>
<dbReference type="InterPro" id="IPR029058">
    <property type="entry name" value="AB_hydrolase_fold"/>
</dbReference>
<dbReference type="Proteomes" id="UP000776650">
    <property type="component" value="Unassembled WGS sequence"/>
</dbReference>
<evidence type="ECO:0000313" key="3">
    <source>
        <dbReference type="Proteomes" id="UP000776650"/>
    </source>
</evidence>
<dbReference type="InterPro" id="IPR041127">
    <property type="entry name" value="PET_hydrolase/cutinase-like"/>
</dbReference>
<name>A0A921JXZ5_9ACTN</name>
<dbReference type="AlphaFoldDB" id="A0A921JXZ5"/>
<dbReference type="EMBL" id="DYXM01000099">
    <property type="protein sequence ID" value="HJE90378.1"/>
    <property type="molecule type" value="Genomic_DNA"/>
</dbReference>
<gene>
    <name evidence="2" type="ORF">K8V11_05165</name>
</gene>